<organism evidence="3 4">
    <name type="scientific">Cyberlindnera fabianii</name>
    <name type="common">Yeast</name>
    <name type="synonym">Hansenula fabianii</name>
    <dbReference type="NCBI Taxonomy" id="36022"/>
    <lineage>
        <taxon>Eukaryota</taxon>
        <taxon>Fungi</taxon>
        <taxon>Dikarya</taxon>
        <taxon>Ascomycota</taxon>
        <taxon>Saccharomycotina</taxon>
        <taxon>Saccharomycetes</taxon>
        <taxon>Phaffomycetales</taxon>
        <taxon>Phaffomycetaceae</taxon>
        <taxon>Cyberlindnera</taxon>
    </lineage>
</organism>
<evidence type="ECO:0000256" key="1">
    <source>
        <dbReference type="ARBA" id="ARBA00001968"/>
    </source>
</evidence>
<keyword evidence="4" id="KW-1185">Reference proteome</keyword>
<dbReference type="CDD" id="cd00555">
    <property type="entry name" value="Maf"/>
    <property type="match status" value="1"/>
</dbReference>
<sequence length="213" mass="23723">MPTQAMKHPLFDKLGSKRFILASTSPRRIEILTQMGIQNINVVPSNFEENLDKANYTPKEYVRNTALGKARAVYDRLKANNEHENTVIVSADTVIELEGKIYEKPRNAEEQLINLKKFRDSVSPQHVLSGVIVIVDGVEFTHVEDTSIVFDPEASDELLEAYVGTGEGLDVAAGYRVQSLGALLMKRIEGDYFNVVGLPFRGTFVLLQKALSV</sequence>
<dbReference type="GO" id="GO:0047429">
    <property type="term" value="F:nucleoside triphosphate diphosphatase activity"/>
    <property type="evidence" value="ECO:0007669"/>
    <property type="project" value="InterPro"/>
</dbReference>
<evidence type="ECO:0000313" key="3">
    <source>
        <dbReference type="EMBL" id="ONH69246.1"/>
    </source>
</evidence>
<dbReference type="SUPFAM" id="SSF52972">
    <property type="entry name" value="ITPase-like"/>
    <property type="match status" value="1"/>
</dbReference>
<dbReference type="EMBL" id="MPUK01000002">
    <property type="protein sequence ID" value="ONH69246.1"/>
    <property type="molecule type" value="Genomic_DNA"/>
</dbReference>
<dbReference type="OMA" id="VIGCDSV"/>
<comment type="caution">
    <text evidence="3">The sequence shown here is derived from an EMBL/GenBank/DDBJ whole genome shotgun (WGS) entry which is preliminary data.</text>
</comment>
<name>A0A1V2LD01_CYBFA</name>
<evidence type="ECO:0000256" key="2">
    <source>
        <dbReference type="ARBA" id="ARBA00022801"/>
    </source>
</evidence>
<dbReference type="Gene3D" id="3.90.950.10">
    <property type="match status" value="1"/>
</dbReference>
<protein>
    <recommendedName>
        <fullName evidence="5">Maf-like protein</fullName>
    </recommendedName>
</protein>
<dbReference type="PANTHER" id="PTHR43213:SF5">
    <property type="entry name" value="BIFUNCTIONAL DTTP_UTP PYROPHOSPHATASE_METHYLTRANSFERASE PROTEIN-RELATED"/>
    <property type="match status" value="1"/>
</dbReference>
<reference evidence="4" key="1">
    <citation type="journal article" date="2017" name="Genome Announc.">
        <title>Genome sequences of Cyberlindnera fabianii 65, Pichia kudriavzevii 129, and Saccharomyces cerevisiae 131 isolated from fermented masau fruits in Zimbabwe.</title>
        <authorList>
            <person name="van Rijswijck I.M.H."/>
            <person name="Derks M.F.L."/>
            <person name="Abee T."/>
            <person name="de Ridder D."/>
            <person name="Smid E.J."/>
        </authorList>
    </citation>
    <scope>NUCLEOTIDE SEQUENCE [LARGE SCALE GENOMIC DNA]</scope>
    <source>
        <strain evidence="4">65</strain>
    </source>
</reference>
<proteinExistence type="inferred from homology"/>
<accession>A0A1V2LD01</accession>
<dbReference type="PIRSF" id="PIRSF006305">
    <property type="entry name" value="Maf"/>
    <property type="match status" value="1"/>
</dbReference>
<dbReference type="HAMAP" id="MF_00528">
    <property type="entry name" value="Maf"/>
    <property type="match status" value="1"/>
</dbReference>
<dbReference type="VEuPathDB" id="FungiDB:BON22_1038"/>
<dbReference type="InterPro" id="IPR029001">
    <property type="entry name" value="ITPase-like_fam"/>
</dbReference>
<evidence type="ECO:0000313" key="4">
    <source>
        <dbReference type="Proteomes" id="UP000189513"/>
    </source>
</evidence>
<dbReference type="AlphaFoldDB" id="A0A1V2LD01"/>
<evidence type="ECO:0008006" key="5">
    <source>
        <dbReference type="Google" id="ProtNLM"/>
    </source>
</evidence>
<gene>
    <name evidence="3" type="ORF">BON22_1038</name>
</gene>
<dbReference type="InterPro" id="IPR003697">
    <property type="entry name" value="Maf-like"/>
</dbReference>
<keyword evidence="2" id="KW-0378">Hydrolase</keyword>
<dbReference type="Pfam" id="PF02545">
    <property type="entry name" value="Maf"/>
    <property type="match status" value="1"/>
</dbReference>
<dbReference type="STRING" id="36022.A0A1V2LD01"/>
<dbReference type="NCBIfam" id="TIGR00172">
    <property type="entry name" value="maf"/>
    <property type="match status" value="1"/>
</dbReference>
<dbReference type="Proteomes" id="UP000189513">
    <property type="component" value="Unassembled WGS sequence"/>
</dbReference>
<comment type="cofactor">
    <cofactor evidence="1">
        <name>a divalent metal cation</name>
        <dbReference type="ChEBI" id="CHEBI:60240"/>
    </cofactor>
</comment>
<dbReference type="PANTHER" id="PTHR43213">
    <property type="entry name" value="BIFUNCTIONAL DTTP/UTP PYROPHOSPHATASE/METHYLTRANSFERASE PROTEIN-RELATED"/>
    <property type="match status" value="1"/>
</dbReference>